<dbReference type="PANTHER" id="PTHR42110:SF1">
    <property type="entry name" value="L-ASPARAGINASE, PUTATIVE (AFU_ORTHOLOGUE AFUA_3G11890)-RELATED"/>
    <property type="match status" value="1"/>
</dbReference>
<comment type="caution">
    <text evidence="1">The sequence shown here is derived from an EMBL/GenBank/DDBJ whole genome shotgun (WGS) entry which is preliminary data.</text>
</comment>
<reference evidence="1 2" key="1">
    <citation type="submission" date="2019-03" db="EMBL/GenBank/DDBJ databases">
        <title>Genomics of glacier-inhabiting Cryobacterium strains.</title>
        <authorList>
            <person name="Liu Q."/>
            <person name="Xin Y.-H."/>
        </authorList>
    </citation>
    <scope>NUCLEOTIDE SEQUENCE [LARGE SCALE GENOMIC DNA]</scope>
    <source>
        <strain evidence="1 2">CGMCC 1.10440</strain>
    </source>
</reference>
<proteinExistence type="predicted"/>
<dbReference type="EMBL" id="SOFI01000001">
    <property type="protein sequence ID" value="TFB81362.1"/>
    <property type="molecule type" value="Genomic_DNA"/>
</dbReference>
<dbReference type="OrthoDB" id="9780674at2"/>
<keyword evidence="2" id="KW-1185">Reference proteome</keyword>
<organism evidence="1 2">
    <name type="scientific">Terrimesophilobacter mesophilus</name>
    <dbReference type="NCBI Taxonomy" id="433647"/>
    <lineage>
        <taxon>Bacteria</taxon>
        <taxon>Bacillati</taxon>
        <taxon>Actinomycetota</taxon>
        <taxon>Actinomycetes</taxon>
        <taxon>Micrococcales</taxon>
        <taxon>Microbacteriaceae</taxon>
        <taxon>Terrimesophilobacter</taxon>
    </lineage>
</organism>
<evidence type="ECO:0000313" key="1">
    <source>
        <dbReference type="EMBL" id="TFB81362.1"/>
    </source>
</evidence>
<dbReference type="InterPro" id="IPR010349">
    <property type="entry name" value="Asparaginase_II"/>
</dbReference>
<dbReference type="PANTHER" id="PTHR42110">
    <property type="entry name" value="L-ASPARAGINASE, PUTATIVE (AFU_ORTHOLOGUE AFUA_3G11890)-RELATED"/>
    <property type="match status" value="1"/>
</dbReference>
<dbReference type="Proteomes" id="UP000298488">
    <property type="component" value="Unassembled WGS sequence"/>
</dbReference>
<protein>
    <submittedName>
        <fullName evidence="1">Asparaginase</fullName>
    </submittedName>
</protein>
<dbReference type="RefSeq" id="WP_104094488.1">
    <property type="nucleotide sequence ID" value="NZ_JACHBP010000001.1"/>
</dbReference>
<dbReference type="AlphaFoldDB" id="A0A4R8VGF9"/>
<sequence>MTGLADRHSLGADGVVELARVERNGLVESRHLGAAVVVNADGEVVNSLGDIDALVYPRSSLKPFQAITVLRSGVPLEGAALVLASASHSGTPAHVAVVSGMLSSAGLTEDALQCPLDWPGDVDAAAIARTSGEKRRITMNCSGKHAAFLLACVQNGWPIETYLDPEHPLQVRVRATIEEFTGEPVGHVGVDGCGAPLFAVSLRGLATAFSRCARGVAPKGPDADAERLSSAIRANAWAIEGPGRPNTVVIDETGFIGKGGAEGVMAMGAADGTAVALKSVDGSHRITSLVALELLARAGAVPHAESDRVSGLVTEKVLGGGVPVGAIRVAF</sequence>
<evidence type="ECO:0000313" key="2">
    <source>
        <dbReference type="Proteomes" id="UP000298488"/>
    </source>
</evidence>
<gene>
    <name evidence="1" type="ORF">E3N84_00015</name>
</gene>
<dbReference type="Pfam" id="PF06089">
    <property type="entry name" value="Asparaginase_II"/>
    <property type="match status" value="1"/>
</dbReference>
<name>A0A4R8VGF9_9MICO</name>
<accession>A0A4R8VGF9</accession>